<gene>
    <name evidence="2" type="ORF">BF38_2809</name>
    <name evidence="3" type="ORF">FOC89_21720</name>
</gene>
<proteinExistence type="predicted"/>
<dbReference type="KEGG" id="btw:BF38_2809"/>
<dbReference type="EMBL" id="CP009335">
    <property type="protein sequence ID" value="AJG74847.1"/>
    <property type="molecule type" value="Genomic_DNA"/>
</dbReference>
<dbReference type="Pfam" id="PF00534">
    <property type="entry name" value="Glycos_transf_1"/>
    <property type="match status" value="1"/>
</dbReference>
<dbReference type="CDD" id="cd03819">
    <property type="entry name" value="GT4_WavL-like"/>
    <property type="match status" value="1"/>
</dbReference>
<accession>A0A0B5NNB5</accession>
<dbReference type="EMBL" id="CP053980">
    <property type="protein sequence ID" value="QKH26450.1"/>
    <property type="molecule type" value="Genomic_DNA"/>
</dbReference>
<dbReference type="InterPro" id="IPR001296">
    <property type="entry name" value="Glyco_trans_1"/>
</dbReference>
<dbReference type="PANTHER" id="PTHR12526">
    <property type="entry name" value="GLYCOSYLTRANSFERASE"/>
    <property type="match status" value="1"/>
</dbReference>
<evidence type="ECO:0000313" key="2">
    <source>
        <dbReference type="EMBL" id="AJG74847.1"/>
    </source>
</evidence>
<organism evidence="3 5">
    <name type="scientific">Bacillus thuringiensis</name>
    <dbReference type="NCBI Taxonomy" id="1428"/>
    <lineage>
        <taxon>Bacteria</taxon>
        <taxon>Bacillati</taxon>
        <taxon>Bacillota</taxon>
        <taxon>Bacilli</taxon>
        <taxon>Bacillales</taxon>
        <taxon>Bacillaceae</taxon>
        <taxon>Bacillus</taxon>
        <taxon>Bacillus cereus group</taxon>
    </lineage>
</organism>
<evidence type="ECO:0000313" key="4">
    <source>
        <dbReference type="Proteomes" id="UP000031876"/>
    </source>
</evidence>
<reference evidence="2 4" key="1">
    <citation type="journal article" date="2015" name="Genome Announc.">
        <title>Complete genome sequences for 35 biothreat assay-relevant bacillus species.</title>
        <authorList>
            <person name="Johnson S.L."/>
            <person name="Daligault H.E."/>
            <person name="Davenport K.W."/>
            <person name="Jaissle J."/>
            <person name="Frey K.G."/>
            <person name="Ladner J.T."/>
            <person name="Broomall S.M."/>
            <person name="Bishop-Lilly K.A."/>
            <person name="Bruce D.C."/>
            <person name="Gibbons H.S."/>
            <person name="Coyne S.R."/>
            <person name="Lo C.C."/>
            <person name="Meincke L."/>
            <person name="Munk A.C."/>
            <person name="Koroleva G.I."/>
            <person name="Rosenzweig C.N."/>
            <person name="Palacios G.F."/>
            <person name="Redden C.L."/>
            <person name="Minogue T.D."/>
            <person name="Chain P.S."/>
        </authorList>
    </citation>
    <scope>NUCLEOTIDE SEQUENCE [LARGE SCALE GENOMIC DNA]</scope>
    <source>
        <strain evidence="2 4">HD1011</strain>
    </source>
</reference>
<evidence type="ECO:0000259" key="1">
    <source>
        <dbReference type="Pfam" id="PF00534"/>
    </source>
</evidence>
<reference evidence="3 5" key="2">
    <citation type="submission" date="2020-05" db="EMBL/GenBank/DDBJ databases">
        <title>FDA dAtabase for Regulatory Grade micrObial Sequences (FDA-ARGOS): Supporting development and validation of Infectious Disease Dx tests.</title>
        <authorList>
            <person name="Nelson B."/>
            <person name="Plummer A."/>
            <person name="Tallon L."/>
            <person name="Sadzewicz L."/>
            <person name="Zhao X."/>
            <person name="Vavikolanu K."/>
            <person name="Mehta A."/>
            <person name="Aluvathingal J."/>
            <person name="Nadendla S."/>
            <person name="Myers T."/>
            <person name="Yan Y."/>
            <person name="Sichtig H."/>
        </authorList>
    </citation>
    <scope>NUCLEOTIDE SEQUENCE [LARGE SCALE GENOMIC DNA]</scope>
    <source>
        <strain evidence="3 5">FDAARGOS_795</strain>
    </source>
</reference>
<evidence type="ECO:0000313" key="3">
    <source>
        <dbReference type="EMBL" id="QKH26450.1"/>
    </source>
</evidence>
<feature type="domain" description="Glycosyl transferase family 1" evidence="1">
    <location>
        <begin position="162"/>
        <end position="327"/>
    </location>
</feature>
<dbReference type="Proteomes" id="UP000031876">
    <property type="component" value="Chromosome"/>
</dbReference>
<protein>
    <submittedName>
        <fullName evidence="2">Glycosyl transferases group 1 family protein</fullName>
    </submittedName>
    <submittedName>
        <fullName evidence="3">Glycosyltransferase family 4 protein</fullName>
    </submittedName>
</protein>
<dbReference type="RefSeq" id="WP_001023715.1">
    <property type="nucleotide sequence ID" value="NZ_CP009335.1"/>
</dbReference>
<sequence length="350" mass="40850">MNILLMTDKLITGGAESYFCKLESNLRYEDFKVYTAAGDGELYESLTRKENFMLLSRWNHLRNIYYLRNEICKRKIELIHANSLRMVLYAFLLQKFMKKKMKIVYTKHNVTILEKKMPTLFRYFMNKYVNNIITVSEFEKNNLLSMHVAEEKVKTIYNGVDIEKFLFQQKKKESIYKIGILARLSKEKNHQLFVKIANVLKKRDDFLFYIAGDGPEKESIMNEIEKYGLQQRVTMLGNISDPHRFIGNMDALLLLSFREVFPMVVIEAMATGTPIVSIDVGGINEAVINGESGVLIHEYCESEFASVLEELQGNEEKVNDIRLKAREKAERYFSLTKMIEETKGIYELNK</sequence>
<dbReference type="Proteomes" id="UP000501107">
    <property type="component" value="Chromosome"/>
</dbReference>
<dbReference type="GO" id="GO:0016757">
    <property type="term" value="F:glycosyltransferase activity"/>
    <property type="evidence" value="ECO:0007669"/>
    <property type="project" value="InterPro"/>
</dbReference>
<dbReference type="SUPFAM" id="SSF53756">
    <property type="entry name" value="UDP-Glycosyltransferase/glycogen phosphorylase"/>
    <property type="match status" value="1"/>
</dbReference>
<dbReference type="Gene3D" id="3.40.50.2000">
    <property type="entry name" value="Glycogen Phosphorylase B"/>
    <property type="match status" value="2"/>
</dbReference>
<evidence type="ECO:0000313" key="5">
    <source>
        <dbReference type="Proteomes" id="UP000501107"/>
    </source>
</evidence>
<dbReference type="AlphaFoldDB" id="A0A0B5NNB5"/>
<dbReference type="PANTHER" id="PTHR12526:SF630">
    <property type="entry name" value="GLYCOSYLTRANSFERASE"/>
    <property type="match status" value="1"/>
</dbReference>
<name>A0A0B5NNB5_BACTU</name>
<keyword evidence="3" id="KW-0808">Transferase</keyword>